<organism evidence="2 3">
    <name type="scientific">Exophiala sideris</name>
    <dbReference type="NCBI Taxonomy" id="1016849"/>
    <lineage>
        <taxon>Eukaryota</taxon>
        <taxon>Fungi</taxon>
        <taxon>Dikarya</taxon>
        <taxon>Ascomycota</taxon>
        <taxon>Pezizomycotina</taxon>
        <taxon>Eurotiomycetes</taxon>
        <taxon>Chaetothyriomycetidae</taxon>
        <taxon>Chaetothyriales</taxon>
        <taxon>Herpotrichiellaceae</taxon>
        <taxon>Exophiala</taxon>
    </lineage>
</organism>
<accession>A0A0D1WRU1</accession>
<protein>
    <submittedName>
        <fullName evidence="2">Uncharacterized protein</fullName>
    </submittedName>
</protein>
<evidence type="ECO:0000256" key="1">
    <source>
        <dbReference type="SAM" id="MobiDB-lite"/>
    </source>
</evidence>
<dbReference type="AlphaFoldDB" id="A0A0D1WRU1"/>
<sequence>MDWVQNLKRTRNGSVYSDPTWFSTTDDRAAKRQKTTPSPTDPRRNQLEALPAELLQQIFLTSMNGNLVQASPVIAVKLSGQTSFYRAAFLLAFYSHDVDKVFDIHRLHYFIPMLELPLSTWDVRSLTKAVLGSRWCSWERVKSWLSENHKYAITQTLQMGKCDNSWREDTQRFMQGQSDIVRMQGRAWWTKDEQQRDVQLETNMWDIRLEHDSDRYEDEWEQEEEESEDYQRDFYTAEWRHELVFQCQLRILGVLTIGEEKMQNCAPDFPGDAPFRDVVQMYMGLEGQEMESRP</sequence>
<evidence type="ECO:0000313" key="2">
    <source>
        <dbReference type="EMBL" id="KIV77801.1"/>
    </source>
</evidence>
<dbReference type="EMBL" id="KN846954">
    <property type="protein sequence ID" value="KIV77801.1"/>
    <property type="molecule type" value="Genomic_DNA"/>
</dbReference>
<dbReference type="OrthoDB" id="4167490at2759"/>
<dbReference type="Proteomes" id="UP000053599">
    <property type="component" value="Unassembled WGS sequence"/>
</dbReference>
<dbReference type="HOGENOM" id="CLU_946770_0_0_1"/>
<proteinExistence type="predicted"/>
<name>A0A0D1WRU1_9EURO</name>
<gene>
    <name evidence="2" type="ORF">PV11_09581</name>
</gene>
<evidence type="ECO:0000313" key="3">
    <source>
        <dbReference type="Proteomes" id="UP000053599"/>
    </source>
</evidence>
<reference evidence="2 3" key="1">
    <citation type="submission" date="2015-01" db="EMBL/GenBank/DDBJ databases">
        <title>The Genome Sequence of Exophiala sideris CBS121828.</title>
        <authorList>
            <consortium name="The Broad Institute Genomics Platform"/>
            <person name="Cuomo C."/>
            <person name="de Hoog S."/>
            <person name="Gorbushina A."/>
            <person name="Stielow B."/>
            <person name="Teixiera M."/>
            <person name="Abouelleil A."/>
            <person name="Chapman S.B."/>
            <person name="Priest M."/>
            <person name="Young S.K."/>
            <person name="Wortman J."/>
            <person name="Nusbaum C."/>
            <person name="Birren B."/>
        </authorList>
    </citation>
    <scope>NUCLEOTIDE SEQUENCE [LARGE SCALE GENOMIC DNA]</scope>
    <source>
        <strain evidence="2 3">CBS 121828</strain>
    </source>
</reference>
<feature type="region of interest" description="Disordered" evidence="1">
    <location>
        <begin position="19"/>
        <end position="45"/>
    </location>
</feature>